<dbReference type="Proteomes" id="UP001152795">
    <property type="component" value="Unassembled WGS sequence"/>
</dbReference>
<gene>
    <name evidence="5" type="ORF">PACLA_8A046952</name>
</gene>
<sequence>MRLVTVEPVVFSYVFTGAMISPLLQQYIYDELSKEHNFTKADDYRLCINGSDNSGNVTALENRIQTQASYWFIALSVSSSLPSLFTTLLYGSMSDATGRKPLLLCAIIGGLIKCFIVSMTVTLGWPFYVVFLGSLIDGLMGSTETITASSLAYIVDVTDNKSRTIRVGILQLSIMFSVMVSYFIGGIWLKNSGYVPPFWASVGVLFLCCFYIVIFLPESLKEKQNFNRFSCLANARRIKEFVVANRGPYINICLLLSFISFIFIDLDYFGSVTVLYTKHHPLCWGPEMIGYYMTAKTAVAGAGIVFTFKVLTKYIPETLIVIIGCVCFMISDVILGFAKTTLAMFLSCIPAFFLAVAPPGNQSIASKLVSTHEQGVLCSIIAVSEGLAKFMAPLTINTLYPVGLDKLHLPGFVFFVEAGLLLVPVILFAVIHYLIRKNGRFVYASLPENCKETEVQVQCEHNQRL</sequence>
<dbReference type="EMBL" id="CACRXK020000031">
    <property type="protein sequence ID" value="CAB3977140.1"/>
    <property type="molecule type" value="Genomic_DNA"/>
</dbReference>
<dbReference type="PROSITE" id="PS50850">
    <property type="entry name" value="MFS"/>
    <property type="match status" value="1"/>
</dbReference>
<evidence type="ECO:0000256" key="2">
    <source>
        <dbReference type="ARBA" id="ARBA00022692"/>
    </source>
</evidence>
<dbReference type="Pfam" id="PF07690">
    <property type="entry name" value="MFS_1"/>
    <property type="match status" value="1"/>
</dbReference>
<dbReference type="InterPro" id="IPR011701">
    <property type="entry name" value="MFS"/>
</dbReference>
<keyword evidence="6" id="KW-1185">Reference proteome</keyword>
<dbReference type="Gene3D" id="1.20.1250.20">
    <property type="entry name" value="MFS general substrate transporter like domains"/>
    <property type="match status" value="1"/>
</dbReference>
<evidence type="ECO:0000313" key="5">
    <source>
        <dbReference type="EMBL" id="CAB3977140.1"/>
    </source>
</evidence>
<dbReference type="GO" id="GO:0016020">
    <property type="term" value="C:membrane"/>
    <property type="evidence" value="ECO:0007669"/>
    <property type="project" value="UniProtKB-SubCell"/>
</dbReference>
<protein>
    <submittedName>
        <fullName evidence="5">Proton-coupled folate transporter-like</fullName>
    </submittedName>
</protein>
<dbReference type="PANTHER" id="PTHR23507">
    <property type="entry name" value="ZGC:174356"/>
    <property type="match status" value="1"/>
</dbReference>
<dbReference type="AlphaFoldDB" id="A0A6S7FQY6"/>
<evidence type="ECO:0000256" key="3">
    <source>
        <dbReference type="ARBA" id="ARBA00022989"/>
    </source>
</evidence>
<dbReference type="SUPFAM" id="SSF103473">
    <property type="entry name" value="MFS general substrate transporter"/>
    <property type="match status" value="1"/>
</dbReference>
<evidence type="ECO:0000256" key="4">
    <source>
        <dbReference type="ARBA" id="ARBA00023136"/>
    </source>
</evidence>
<evidence type="ECO:0000256" key="1">
    <source>
        <dbReference type="ARBA" id="ARBA00004141"/>
    </source>
</evidence>
<dbReference type="OrthoDB" id="3026777at2759"/>
<proteinExistence type="predicted"/>
<dbReference type="InterPro" id="IPR020846">
    <property type="entry name" value="MFS_dom"/>
</dbReference>
<keyword evidence="3" id="KW-1133">Transmembrane helix</keyword>
<keyword evidence="2" id="KW-0812">Transmembrane</keyword>
<name>A0A6S7FQY6_PARCT</name>
<dbReference type="InterPro" id="IPR036259">
    <property type="entry name" value="MFS_trans_sf"/>
</dbReference>
<comment type="caution">
    <text evidence="5">The sequence shown here is derived from an EMBL/GenBank/DDBJ whole genome shotgun (WGS) entry which is preliminary data.</text>
</comment>
<comment type="subcellular location">
    <subcellularLocation>
        <location evidence="1">Membrane</location>
        <topology evidence="1">Multi-pass membrane protein</topology>
    </subcellularLocation>
</comment>
<evidence type="ECO:0000313" key="6">
    <source>
        <dbReference type="Proteomes" id="UP001152795"/>
    </source>
</evidence>
<accession>A0A6S7FQY6</accession>
<keyword evidence="4" id="KW-0472">Membrane</keyword>
<dbReference type="GO" id="GO:0022857">
    <property type="term" value="F:transmembrane transporter activity"/>
    <property type="evidence" value="ECO:0007669"/>
    <property type="project" value="InterPro"/>
</dbReference>
<reference evidence="5" key="1">
    <citation type="submission" date="2020-04" db="EMBL/GenBank/DDBJ databases">
        <authorList>
            <person name="Alioto T."/>
            <person name="Alioto T."/>
            <person name="Gomez Garrido J."/>
        </authorList>
    </citation>
    <scope>NUCLEOTIDE SEQUENCE</scope>
    <source>
        <strain evidence="5">A484AB</strain>
    </source>
</reference>
<organism evidence="5 6">
    <name type="scientific">Paramuricea clavata</name>
    <name type="common">Red gorgonian</name>
    <name type="synonym">Violescent sea-whip</name>
    <dbReference type="NCBI Taxonomy" id="317549"/>
    <lineage>
        <taxon>Eukaryota</taxon>
        <taxon>Metazoa</taxon>
        <taxon>Cnidaria</taxon>
        <taxon>Anthozoa</taxon>
        <taxon>Octocorallia</taxon>
        <taxon>Malacalcyonacea</taxon>
        <taxon>Plexauridae</taxon>
        <taxon>Paramuricea</taxon>
    </lineage>
</organism>
<dbReference type="PANTHER" id="PTHR23507:SF1">
    <property type="entry name" value="FI18259P1-RELATED"/>
    <property type="match status" value="1"/>
</dbReference>